<name>A0AAQ3RY08_VIGMU</name>
<dbReference type="AlphaFoldDB" id="A0AAQ3RY08"/>
<gene>
    <name evidence="1" type="ORF">V8G54_013773</name>
</gene>
<reference evidence="1 2" key="1">
    <citation type="journal article" date="2023" name="Life. Sci Alliance">
        <title>Evolutionary insights into 3D genome organization and epigenetic landscape of Vigna mungo.</title>
        <authorList>
            <person name="Junaid A."/>
            <person name="Singh B."/>
            <person name="Bhatia S."/>
        </authorList>
    </citation>
    <scope>NUCLEOTIDE SEQUENCE [LARGE SCALE GENOMIC DNA]</scope>
    <source>
        <strain evidence="1">Urdbean</strain>
    </source>
</reference>
<sequence>MSGARGGGAGEANSDVRFTSDDFAVAVTSAVELPFLDAGGTASVKGGEEPSFPGALILVEESNIEEVQLDDVVTLAFRFETKTCIVPSALLLCLTVFITKQHGERVAVLIGAHGG</sequence>
<accession>A0AAQ3RY08</accession>
<evidence type="ECO:0000313" key="2">
    <source>
        <dbReference type="Proteomes" id="UP001374535"/>
    </source>
</evidence>
<protein>
    <submittedName>
        <fullName evidence="1">Uncharacterized protein</fullName>
    </submittedName>
</protein>
<dbReference type="Proteomes" id="UP001374535">
    <property type="component" value="Chromosome 5"/>
</dbReference>
<keyword evidence="2" id="KW-1185">Reference proteome</keyword>
<dbReference type="EMBL" id="CP144696">
    <property type="protein sequence ID" value="WVZ09243.1"/>
    <property type="molecule type" value="Genomic_DNA"/>
</dbReference>
<evidence type="ECO:0000313" key="1">
    <source>
        <dbReference type="EMBL" id="WVZ09243.1"/>
    </source>
</evidence>
<organism evidence="1 2">
    <name type="scientific">Vigna mungo</name>
    <name type="common">Black gram</name>
    <name type="synonym">Phaseolus mungo</name>
    <dbReference type="NCBI Taxonomy" id="3915"/>
    <lineage>
        <taxon>Eukaryota</taxon>
        <taxon>Viridiplantae</taxon>
        <taxon>Streptophyta</taxon>
        <taxon>Embryophyta</taxon>
        <taxon>Tracheophyta</taxon>
        <taxon>Spermatophyta</taxon>
        <taxon>Magnoliopsida</taxon>
        <taxon>eudicotyledons</taxon>
        <taxon>Gunneridae</taxon>
        <taxon>Pentapetalae</taxon>
        <taxon>rosids</taxon>
        <taxon>fabids</taxon>
        <taxon>Fabales</taxon>
        <taxon>Fabaceae</taxon>
        <taxon>Papilionoideae</taxon>
        <taxon>50 kb inversion clade</taxon>
        <taxon>NPAAA clade</taxon>
        <taxon>indigoferoid/millettioid clade</taxon>
        <taxon>Phaseoleae</taxon>
        <taxon>Vigna</taxon>
    </lineage>
</organism>
<proteinExistence type="predicted"/>